<dbReference type="Pfam" id="PF02624">
    <property type="entry name" value="YcaO"/>
    <property type="match status" value="1"/>
</dbReference>
<dbReference type="STRING" id="1618436.UV59_C0006G0055"/>
<name>A0A0G1CJD8_9BACT</name>
<evidence type="ECO:0000313" key="3">
    <source>
        <dbReference type="Proteomes" id="UP000034543"/>
    </source>
</evidence>
<proteinExistence type="predicted"/>
<dbReference type="InterPro" id="IPR003776">
    <property type="entry name" value="YcaO-like_dom"/>
</dbReference>
<reference evidence="2 3" key="1">
    <citation type="journal article" date="2015" name="Nature">
        <title>rRNA introns, odd ribosomes, and small enigmatic genomes across a large radiation of phyla.</title>
        <authorList>
            <person name="Brown C.T."/>
            <person name="Hug L.A."/>
            <person name="Thomas B.C."/>
            <person name="Sharon I."/>
            <person name="Castelle C.J."/>
            <person name="Singh A."/>
            <person name="Wilkins M.J."/>
            <person name="Williams K.H."/>
            <person name="Banfield J.F."/>
        </authorList>
    </citation>
    <scope>NUCLEOTIDE SEQUENCE [LARGE SCALE GENOMIC DNA]</scope>
</reference>
<dbReference type="PROSITE" id="PS51664">
    <property type="entry name" value="YCAO"/>
    <property type="match status" value="1"/>
</dbReference>
<dbReference type="PANTHER" id="PTHR37809:SF1">
    <property type="entry name" value="RIBOSOMAL PROTEIN S12 METHYLTHIOTRANSFERASE ACCESSORY FACTOR YCAO"/>
    <property type="match status" value="1"/>
</dbReference>
<feature type="domain" description="YcaO" evidence="1">
    <location>
        <begin position="1"/>
        <end position="326"/>
    </location>
</feature>
<dbReference type="AlphaFoldDB" id="A0A0G1CJD8"/>
<comment type="caution">
    <text evidence="2">The sequence shown here is derived from an EMBL/GenBank/DDBJ whole genome shotgun (WGS) entry which is preliminary data.</text>
</comment>
<organism evidence="2 3">
    <name type="scientific">Candidatus Gottesmanbacteria bacterium GW2011_GWA1_43_11</name>
    <dbReference type="NCBI Taxonomy" id="1618436"/>
    <lineage>
        <taxon>Bacteria</taxon>
        <taxon>Candidatus Gottesmaniibacteriota</taxon>
    </lineage>
</organism>
<dbReference type="Gene3D" id="3.30.1330.230">
    <property type="match status" value="1"/>
</dbReference>
<accession>A0A0G1CJD8</accession>
<dbReference type="PANTHER" id="PTHR37809">
    <property type="entry name" value="RIBOSOMAL PROTEIN S12 METHYLTHIOTRANSFERASE ACCESSORY FACTOR YCAO"/>
    <property type="match status" value="1"/>
</dbReference>
<gene>
    <name evidence="2" type="ORF">UV59_C0006G0055</name>
</gene>
<sequence length="326" mass="37563">MPFTKEQLNTTQLKGFNVTQNIILNWIEGFSLTNNRKVLVPASLVYAVYNSKDYHEPIIRFNISTGAACGPNSFFALYRGMCEIIERDAYMISFVNDIPKPKVDIVPNKFLAEMKRRIERYSLELNVISTQLDFPVYTFACLIFDRTGSGPAVSAGISGRLEPEKAIKSATLEALRRHIATRDRFYREKPLPMPEKSSLDWFLLNKQLWWSAPHMIERAMSFISDKTVAVDSLINNSDDSDEKKVAFLVKELKEKNCEVIFVDVTIPQVRELGFCVVKVLIPEMVPLWRDERFRYEGIKRLYEVPSRLGYSAGLFKNVHEFSIHPF</sequence>
<protein>
    <recommendedName>
        <fullName evidence="1">YcaO domain-containing protein</fullName>
    </recommendedName>
</protein>
<dbReference type="Proteomes" id="UP000034543">
    <property type="component" value="Unassembled WGS sequence"/>
</dbReference>
<dbReference type="EMBL" id="LCFB01000006">
    <property type="protein sequence ID" value="KKS85599.1"/>
    <property type="molecule type" value="Genomic_DNA"/>
</dbReference>
<evidence type="ECO:0000259" key="1">
    <source>
        <dbReference type="PROSITE" id="PS51664"/>
    </source>
</evidence>
<evidence type="ECO:0000313" key="2">
    <source>
        <dbReference type="EMBL" id="KKS85599.1"/>
    </source>
</evidence>